<feature type="compositionally biased region" description="Basic and acidic residues" evidence="1">
    <location>
        <begin position="71"/>
        <end position="91"/>
    </location>
</feature>
<evidence type="ECO:0000313" key="3">
    <source>
        <dbReference type="Proteomes" id="UP001500729"/>
    </source>
</evidence>
<evidence type="ECO:0000313" key="2">
    <source>
        <dbReference type="EMBL" id="GAA0535355.1"/>
    </source>
</evidence>
<comment type="caution">
    <text evidence="2">The sequence shown here is derived from an EMBL/GenBank/DDBJ whole genome shotgun (WGS) entry which is preliminary data.</text>
</comment>
<reference evidence="2 3" key="1">
    <citation type="journal article" date="2019" name="Int. J. Syst. Evol. Microbiol.">
        <title>The Global Catalogue of Microorganisms (GCM) 10K type strain sequencing project: providing services to taxonomists for standard genome sequencing and annotation.</title>
        <authorList>
            <consortium name="The Broad Institute Genomics Platform"/>
            <consortium name="The Broad Institute Genome Sequencing Center for Infectious Disease"/>
            <person name="Wu L."/>
            <person name="Ma J."/>
        </authorList>
    </citation>
    <scope>NUCLEOTIDE SEQUENCE [LARGE SCALE GENOMIC DNA]</scope>
    <source>
        <strain evidence="2 3">JCM 10303</strain>
    </source>
</reference>
<feature type="region of interest" description="Disordered" evidence="1">
    <location>
        <begin position="62"/>
        <end position="103"/>
    </location>
</feature>
<feature type="compositionally biased region" description="Basic residues" evidence="1">
    <location>
        <begin position="32"/>
        <end position="41"/>
    </location>
</feature>
<accession>A0ABN1D667</accession>
<sequence>MCHTKDIRSRGGSVGQRRRPPGPVPGRSVRAEKKRPRIRPANRKDAGAVAWTRPWRALAGQREGYPAVAPESRESTLVRVREPETPTRDTDSGAAVTYRRAEP</sequence>
<dbReference type="EMBL" id="BAAAGS010000024">
    <property type="protein sequence ID" value="GAA0535355.1"/>
    <property type="molecule type" value="Genomic_DNA"/>
</dbReference>
<gene>
    <name evidence="2" type="ORF">GCM10009533_38120</name>
</gene>
<dbReference type="Proteomes" id="UP001500729">
    <property type="component" value="Unassembled WGS sequence"/>
</dbReference>
<protein>
    <submittedName>
        <fullName evidence="2">Uncharacterized protein</fullName>
    </submittedName>
</protein>
<feature type="region of interest" description="Disordered" evidence="1">
    <location>
        <begin position="1"/>
        <end position="47"/>
    </location>
</feature>
<organism evidence="2 3">
    <name type="scientific">Saccharopolyspora erythraea</name>
    <name type="common">Streptomyces erythraeus</name>
    <dbReference type="NCBI Taxonomy" id="1836"/>
    <lineage>
        <taxon>Bacteria</taxon>
        <taxon>Bacillati</taxon>
        <taxon>Actinomycetota</taxon>
        <taxon>Actinomycetes</taxon>
        <taxon>Pseudonocardiales</taxon>
        <taxon>Pseudonocardiaceae</taxon>
        <taxon>Saccharopolyspora</taxon>
    </lineage>
</organism>
<keyword evidence="3" id="KW-1185">Reference proteome</keyword>
<name>A0ABN1D667_SACER</name>
<proteinExistence type="predicted"/>
<evidence type="ECO:0000256" key="1">
    <source>
        <dbReference type="SAM" id="MobiDB-lite"/>
    </source>
</evidence>